<accession>A0ABD7PTB5</accession>
<reference evidence="1 2" key="1">
    <citation type="submission" date="2019-02" db="EMBL/GenBank/DDBJ databases">
        <title>The genomic architecture of introgression among sibling species of bacteria.</title>
        <authorList>
            <person name="Cavassim M.I.A."/>
            <person name="Moeskjaer S."/>
            <person name="Moslemi C."/>
            <person name="Fields B."/>
            <person name="Bachmann A."/>
            <person name="Vilhjalmsson B."/>
            <person name="Schierup M.H."/>
            <person name="Young J.P.W."/>
            <person name="Andersen S.U."/>
        </authorList>
    </citation>
    <scope>NUCLEOTIDE SEQUENCE [LARGE SCALE GENOMIC DNA]</scope>
    <source>
        <strain evidence="1 2">SM151B</strain>
    </source>
</reference>
<dbReference type="RefSeq" id="WP_130727159.1">
    <property type="nucleotide sequence ID" value="NZ_SINY01000001.1"/>
</dbReference>
<comment type="caution">
    <text evidence="1">The sequence shown here is derived from an EMBL/GenBank/DDBJ whole genome shotgun (WGS) entry which is preliminary data.</text>
</comment>
<proteinExistence type="predicted"/>
<evidence type="ECO:0000313" key="2">
    <source>
        <dbReference type="Proteomes" id="UP000292036"/>
    </source>
</evidence>
<name>A0ABD7PTB5_RHILE</name>
<dbReference type="AlphaFoldDB" id="A0ABD7PTB5"/>
<organism evidence="1 2">
    <name type="scientific">Rhizobium leguminosarum</name>
    <dbReference type="NCBI Taxonomy" id="384"/>
    <lineage>
        <taxon>Bacteria</taxon>
        <taxon>Pseudomonadati</taxon>
        <taxon>Pseudomonadota</taxon>
        <taxon>Alphaproteobacteria</taxon>
        <taxon>Hyphomicrobiales</taxon>
        <taxon>Rhizobiaceae</taxon>
        <taxon>Rhizobium/Agrobacterium group</taxon>
        <taxon>Rhizobium</taxon>
    </lineage>
</organism>
<protein>
    <submittedName>
        <fullName evidence="1">Uncharacterized protein</fullName>
    </submittedName>
</protein>
<gene>
    <name evidence="1" type="ORF">ELI19_13630</name>
</gene>
<dbReference type="Proteomes" id="UP000292036">
    <property type="component" value="Unassembled WGS sequence"/>
</dbReference>
<dbReference type="EMBL" id="SIPS01000001">
    <property type="protein sequence ID" value="TAW30469.1"/>
    <property type="molecule type" value="Genomic_DNA"/>
</dbReference>
<sequence length="112" mass="13039">MRDERDANMVSQFSMGFPRIFYTADKPCGGNYVNNADLFSCHGDKLDILYSKALARDWRPSFPIRMKFPEPTECFSVPLMFGISLDVDAIQYRRRSIPNLLLDVSHIKRLFR</sequence>
<evidence type="ECO:0000313" key="1">
    <source>
        <dbReference type="EMBL" id="TAW30469.1"/>
    </source>
</evidence>